<sequence>MIRLLSVLILSVTLVVVTSDDRKDRSNVPGYTTKYDNVDLEAIVANERILRNYVDCCLDKKKCTPDGEVLKGHIKDAIENECDKCNDVQKKGIRKVGKALYTKHPTWWKELCDHFDPEAKYQKRYEKFIQDALAQED</sequence>
<keyword evidence="3" id="KW-1185">Reference proteome</keyword>
<name>A0A9P0D918_PHACE</name>
<organism evidence="2 3">
    <name type="scientific">Phaedon cochleariae</name>
    <name type="common">Mustard beetle</name>
    <dbReference type="NCBI Taxonomy" id="80249"/>
    <lineage>
        <taxon>Eukaryota</taxon>
        <taxon>Metazoa</taxon>
        <taxon>Ecdysozoa</taxon>
        <taxon>Arthropoda</taxon>
        <taxon>Hexapoda</taxon>
        <taxon>Insecta</taxon>
        <taxon>Pterygota</taxon>
        <taxon>Neoptera</taxon>
        <taxon>Endopterygota</taxon>
        <taxon>Coleoptera</taxon>
        <taxon>Polyphaga</taxon>
        <taxon>Cucujiformia</taxon>
        <taxon>Chrysomeloidea</taxon>
        <taxon>Chrysomelidae</taxon>
        <taxon>Chrysomelinae</taxon>
        <taxon>Chrysomelini</taxon>
        <taxon>Phaedon</taxon>
    </lineage>
</organism>
<dbReference type="AlphaFoldDB" id="A0A9P0D918"/>
<accession>A0A9P0D918</accession>
<dbReference type="Pfam" id="PF03392">
    <property type="entry name" value="OS-D"/>
    <property type="match status" value="1"/>
</dbReference>
<reference evidence="2" key="2">
    <citation type="submission" date="2022-10" db="EMBL/GenBank/DDBJ databases">
        <authorList>
            <consortium name="ENA_rothamsted_submissions"/>
            <consortium name="culmorum"/>
            <person name="King R."/>
        </authorList>
    </citation>
    <scope>NUCLEOTIDE SEQUENCE</scope>
</reference>
<proteinExistence type="predicted"/>
<dbReference type="EMBL" id="OU896707">
    <property type="protein sequence ID" value="CAH1116679.1"/>
    <property type="molecule type" value="Genomic_DNA"/>
</dbReference>
<evidence type="ECO:0008006" key="4">
    <source>
        <dbReference type="Google" id="ProtNLM"/>
    </source>
</evidence>
<gene>
    <name evidence="2" type="ORF">PHAECO_LOCUS472</name>
</gene>
<evidence type="ECO:0000256" key="1">
    <source>
        <dbReference type="SAM" id="SignalP"/>
    </source>
</evidence>
<feature type="signal peptide" evidence="1">
    <location>
        <begin position="1"/>
        <end position="19"/>
    </location>
</feature>
<reference evidence="2" key="1">
    <citation type="submission" date="2022-01" db="EMBL/GenBank/DDBJ databases">
        <authorList>
            <person name="King R."/>
        </authorList>
    </citation>
    <scope>NUCLEOTIDE SEQUENCE</scope>
</reference>
<dbReference type="PANTHER" id="PTHR11257:SF12">
    <property type="entry name" value="EJACULATORY BULB-SPECIFIC PROTEIN 3-RELATED"/>
    <property type="match status" value="1"/>
</dbReference>
<dbReference type="InterPro" id="IPR005055">
    <property type="entry name" value="A10/PebIII"/>
</dbReference>
<dbReference type="PANTHER" id="PTHR11257">
    <property type="entry name" value="CHEMOSENSORY PROTEIN-RELATED"/>
    <property type="match status" value="1"/>
</dbReference>
<dbReference type="Proteomes" id="UP001153737">
    <property type="component" value="Chromosome 1"/>
</dbReference>
<dbReference type="SUPFAM" id="SSF100910">
    <property type="entry name" value="Chemosensory protein Csp2"/>
    <property type="match status" value="1"/>
</dbReference>
<evidence type="ECO:0000313" key="3">
    <source>
        <dbReference type="Proteomes" id="UP001153737"/>
    </source>
</evidence>
<keyword evidence="1" id="KW-0732">Signal</keyword>
<feature type="chain" id="PRO_5040215715" description="Chemosensory protein" evidence="1">
    <location>
        <begin position="20"/>
        <end position="137"/>
    </location>
</feature>
<evidence type="ECO:0000313" key="2">
    <source>
        <dbReference type="EMBL" id="CAH1116679.1"/>
    </source>
</evidence>
<protein>
    <recommendedName>
        <fullName evidence="4">Chemosensory protein</fullName>
    </recommendedName>
</protein>
<dbReference type="Gene3D" id="1.10.2080.10">
    <property type="entry name" value="Insect odorant-binding protein A10/Ejaculatory bulb-specific protein 3"/>
    <property type="match status" value="1"/>
</dbReference>
<dbReference type="InterPro" id="IPR036682">
    <property type="entry name" value="OS_D_A10/PebIII_sf"/>
</dbReference>